<dbReference type="Gene3D" id="3.40.50.1580">
    <property type="entry name" value="Nucleoside phosphorylase domain"/>
    <property type="match status" value="1"/>
</dbReference>
<dbReference type="EMBL" id="MU854413">
    <property type="protein sequence ID" value="KAK4039014.1"/>
    <property type="molecule type" value="Genomic_DNA"/>
</dbReference>
<dbReference type="InterPro" id="IPR002182">
    <property type="entry name" value="NB-ARC"/>
</dbReference>
<gene>
    <name evidence="3" type="ORF">C8A01DRAFT_37060</name>
</gene>
<dbReference type="InterPro" id="IPR035994">
    <property type="entry name" value="Nucleoside_phosphorylase_sf"/>
</dbReference>
<dbReference type="GO" id="GO:0043531">
    <property type="term" value="F:ADP binding"/>
    <property type="evidence" value="ECO:0007669"/>
    <property type="project" value="InterPro"/>
</dbReference>
<proteinExistence type="predicted"/>
<dbReference type="PANTHER" id="PTHR46082">
    <property type="entry name" value="ATP/GTP-BINDING PROTEIN-RELATED"/>
    <property type="match status" value="1"/>
</dbReference>
<dbReference type="GO" id="GO:0016787">
    <property type="term" value="F:hydrolase activity"/>
    <property type="evidence" value="ECO:0007669"/>
    <property type="project" value="UniProtKB-KW"/>
</dbReference>
<dbReference type="GO" id="GO:0009116">
    <property type="term" value="P:nucleoside metabolic process"/>
    <property type="evidence" value="ECO:0007669"/>
    <property type="project" value="InterPro"/>
</dbReference>
<feature type="domain" description="NB-ARC" evidence="2">
    <location>
        <begin position="103"/>
        <end position="268"/>
    </location>
</feature>
<dbReference type="SUPFAM" id="SSF52540">
    <property type="entry name" value="P-loop containing nucleoside triphosphate hydrolases"/>
    <property type="match status" value="1"/>
</dbReference>
<dbReference type="AlphaFoldDB" id="A0AAN6PHD4"/>
<evidence type="ECO:0000256" key="1">
    <source>
        <dbReference type="SAM" id="MobiDB-lite"/>
    </source>
</evidence>
<reference evidence="4" key="1">
    <citation type="journal article" date="2023" name="Mol. Phylogenet. Evol.">
        <title>Genome-scale phylogeny and comparative genomics of the fungal order Sordariales.</title>
        <authorList>
            <person name="Hensen N."/>
            <person name="Bonometti L."/>
            <person name="Westerberg I."/>
            <person name="Brannstrom I.O."/>
            <person name="Guillou S."/>
            <person name="Cros-Aarteil S."/>
            <person name="Calhoun S."/>
            <person name="Haridas S."/>
            <person name="Kuo A."/>
            <person name="Mondo S."/>
            <person name="Pangilinan J."/>
            <person name="Riley R."/>
            <person name="LaButti K."/>
            <person name="Andreopoulos B."/>
            <person name="Lipzen A."/>
            <person name="Chen C."/>
            <person name="Yan M."/>
            <person name="Daum C."/>
            <person name="Ng V."/>
            <person name="Clum A."/>
            <person name="Steindorff A."/>
            <person name="Ohm R.A."/>
            <person name="Martin F."/>
            <person name="Silar P."/>
            <person name="Natvig D.O."/>
            <person name="Lalanne C."/>
            <person name="Gautier V."/>
            <person name="Ament-Velasquez S.L."/>
            <person name="Kruys A."/>
            <person name="Hutchinson M.I."/>
            <person name="Powell A.J."/>
            <person name="Barry K."/>
            <person name="Miller A.N."/>
            <person name="Grigoriev I.V."/>
            <person name="Debuchy R."/>
            <person name="Gladieux P."/>
            <person name="Hiltunen Thoren M."/>
            <person name="Johannesson H."/>
        </authorList>
    </citation>
    <scope>NUCLEOTIDE SEQUENCE [LARGE SCALE GENOMIC DNA]</scope>
    <source>
        <strain evidence="4">CBS 284.82</strain>
    </source>
</reference>
<dbReference type="Pfam" id="PF00931">
    <property type="entry name" value="NB-ARC"/>
    <property type="match status" value="1"/>
</dbReference>
<accession>A0AAN6PHD4</accession>
<feature type="region of interest" description="Disordered" evidence="1">
    <location>
        <begin position="1"/>
        <end position="23"/>
    </location>
</feature>
<keyword evidence="3" id="KW-0378">Hydrolase</keyword>
<comment type="caution">
    <text evidence="3">The sequence shown here is derived from an EMBL/GenBank/DDBJ whole genome shotgun (WGS) entry which is preliminary data.</text>
</comment>
<dbReference type="PANTHER" id="PTHR46082:SF6">
    <property type="entry name" value="AAA+ ATPASE DOMAIN-CONTAINING PROTEIN-RELATED"/>
    <property type="match status" value="1"/>
</dbReference>
<evidence type="ECO:0000259" key="2">
    <source>
        <dbReference type="Pfam" id="PF00931"/>
    </source>
</evidence>
<dbReference type="Gene3D" id="3.40.50.300">
    <property type="entry name" value="P-loop containing nucleotide triphosphate hydrolases"/>
    <property type="match status" value="1"/>
</dbReference>
<dbReference type="InterPro" id="IPR053137">
    <property type="entry name" value="NLR-like"/>
</dbReference>
<feature type="compositionally biased region" description="Polar residues" evidence="1">
    <location>
        <begin position="9"/>
        <end position="19"/>
    </location>
</feature>
<keyword evidence="4" id="KW-1185">Reference proteome</keyword>
<dbReference type="Proteomes" id="UP001303115">
    <property type="component" value="Unassembled WGS sequence"/>
</dbReference>
<dbReference type="SUPFAM" id="SSF53167">
    <property type="entry name" value="Purine and uridine phosphorylases"/>
    <property type="match status" value="1"/>
</dbReference>
<evidence type="ECO:0000313" key="4">
    <source>
        <dbReference type="Proteomes" id="UP001303115"/>
    </source>
</evidence>
<evidence type="ECO:0000313" key="3">
    <source>
        <dbReference type="EMBL" id="KAK4039014.1"/>
    </source>
</evidence>
<name>A0AAN6PHD4_9PEZI</name>
<organism evidence="3 4">
    <name type="scientific">Parachaetomium inaequale</name>
    <dbReference type="NCBI Taxonomy" id="2588326"/>
    <lineage>
        <taxon>Eukaryota</taxon>
        <taxon>Fungi</taxon>
        <taxon>Dikarya</taxon>
        <taxon>Ascomycota</taxon>
        <taxon>Pezizomycotina</taxon>
        <taxon>Sordariomycetes</taxon>
        <taxon>Sordariomycetidae</taxon>
        <taxon>Sordariales</taxon>
        <taxon>Chaetomiaceae</taxon>
        <taxon>Parachaetomium</taxon>
    </lineage>
</organism>
<dbReference type="InterPro" id="IPR027417">
    <property type="entry name" value="P-loop_NTPase"/>
</dbReference>
<sequence length="276" mass="30282">MPRARLEQSDGQPASSDTVMKSGEDRDAIARQAGVISFEMDGAGVWDIFPCVAIKGACDYADSHKTKAWQRYAAATAAAYRAALPCHYIPLPENRRFVGWDRTLDTLKPMLFVRKECWKAAIVGLGGVGKTQVALQLAYLIKKHRPEFSIFWVPALSKVTFEQAFTAMARELPIQSGGEDDDLKESVRRYLSSEAAGPWLLVVDNADDRDILFGSADMPGGISEYLPESDDSLTLFTTRSREVAVSVTGSDVIELPAMDLPEAAVFLEKCDKPGQT</sequence>
<protein>
    <submittedName>
        <fullName evidence="3">P-loop containing nucleoside triphosphate hydrolase protein</fullName>
    </submittedName>
</protein>